<protein>
    <recommendedName>
        <fullName evidence="2">Gliding motility lipoprotein GldB</fullName>
    </recommendedName>
</protein>
<accession>A0A645ALL9</accession>
<dbReference type="EMBL" id="VSSQ01013010">
    <property type="protein sequence ID" value="MPM50534.1"/>
    <property type="molecule type" value="Genomic_DNA"/>
</dbReference>
<sequence length="342" mass="39814">MLIIMGLIVLTGFVSSCGCKREKKEFDREISDSKLDSLSYIKVQIGRYENDLFSIPADSLREGLMAIQEKYSFFYSKEDLEDANNIAAMKQYLKDPTILSLYRETMKQYPSLTWLDSELTMMFRRIKYLIPSWTVPKVFTYVSGGDIEFPVKYADNNVVIALDMFLGQKYPVYNMWGIPQYISNRMTRDFITLRVAMEIGRAYIEKNCTEPKSLLDKMIFEGKLLYFTDVVVPGPEDSLRIGYNSQQLFWAEKNQGNVWGFFIEKKLLHTTEMREINKFIGEAPFTSAFSKNSAPRIGRYIGWQIVRSYMAKNKKITFEQLLRNNNSQEILNKSGYKPEKAE</sequence>
<dbReference type="Pfam" id="PF25594">
    <property type="entry name" value="GldB_lipo"/>
    <property type="match status" value="1"/>
</dbReference>
<comment type="caution">
    <text evidence="1">The sequence shown here is derived from an EMBL/GenBank/DDBJ whole genome shotgun (WGS) entry which is preliminary data.</text>
</comment>
<organism evidence="1">
    <name type="scientific">bioreactor metagenome</name>
    <dbReference type="NCBI Taxonomy" id="1076179"/>
    <lineage>
        <taxon>unclassified sequences</taxon>
        <taxon>metagenomes</taxon>
        <taxon>ecological metagenomes</taxon>
    </lineage>
</organism>
<dbReference type="InterPro" id="IPR019853">
    <property type="entry name" value="GldB-like"/>
</dbReference>
<dbReference type="AlphaFoldDB" id="A0A645ALL9"/>
<name>A0A645ALL9_9ZZZZ</name>
<evidence type="ECO:0008006" key="2">
    <source>
        <dbReference type="Google" id="ProtNLM"/>
    </source>
</evidence>
<reference evidence="1" key="1">
    <citation type="submission" date="2019-08" db="EMBL/GenBank/DDBJ databases">
        <authorList>
            <person name="Kucharzyk K."/>
            <person name="Murdoch R.W."/>
            <person name="Higgins S."/>
            <person name="Loffler F."/>
        </authorList>
    </citation>
    <scope>NUCLEOTIDE SEQUENCE</scope>
</reference>
<gene>
    <name evidence="1" type="ORF">SDC9_97276</name>
</gene>
<evidence type="ECO:0000313" key="1">
    <source>
        <dbReference type="EMBL" id="MPM50534.1"/>
    </source>
</evidence>
<proteinExistence type="predicted"/>